<reference evidence="1 2" key="1">
    <citation type="submission" date="2022-01" db="EMBL/GenBank/DDBJ databases">
        <title>A chromosomal length assembly of Cordylochernes scorpioides.</title>
        <authorList>
            <person name="Zeh D."/>
            <person name="Zeh J."/>
        </authorList>
    </citation>
    <scope>NUCLEOTIDE SEQUENCE [LARGE SCALE GENOMIC DNA]</scope>
    <source>
        <strain evidence="1">IN4F17</strain>
        <tissue evidence="1">Whole Body</tissue>
    </source>
</reference>
<gene>
    <name evidence="1" type="ORF">LAZ67_10003642</name>
</gene>
<protein>
    <submittedName>
        <fullName evidence="1">Uncharacterized protein</fullName>
    </submittedName>
</protein>
<accession>A0ABY6KX60</accession>
<name>A0ABY6KX60_9ARAC</name>
<dbReference type="EMBL" id="CP092872">
    <property type="protein sequence ID" value="UYV73482.1"/>
    <property type="molecule type" value="Genomic_DNA"/>
</dbReference>
<evidence type="ECO:0000313" key="2">
    <source>
        <dbReference type="Proteomes" id="UP001235939"/>
    </source>
</evidence>
<keyword evidence="2" id="KW-1185">Reference proteome</keyword>
<dbReference type="Proteomes" id="UP001235939">
    <property type="component" value="Chromosome 10"/>
</dbReference>
<organism evidence="1 2">
    <name type="scientific">Cordylochernes scorpioides</name>
    <dbReference type="NCBI Taxonomy" id="51811"/>
    <lineage>
        <taxon>Eukaryota</taxon>
        <taxon>Metazoa</taxon>
        <taxon>Ecdysozoa</taxon>
        <taxon>Arthropoda</taxon>
        <taxon>Chelicerata</taxon>
        <taxon>Arachnida</taxon>
        <taxon>Pseudoscorpiones</taxon>
        <taxon>Cheliferoidea</taxon>
        <taxon>Chernetidae</taxon>
        <taxon>Cordylochernes</taxon>
    </lineage>
</organism>
<sequence length="96" mass="11439">MEEKLYEVEMTLLNLLEVQNIFLRRYLNLPKYTPGFMLRMECGRVSQEVIITKQVLRFWVRIMKMEESWEGFQSALKPDMHSVSCFETGQARDIST</sequence>
<evidence type="ECO:0000313" key="1">
    <source>
        <dbReference type="EMBL" id="UYV73482.1"/>
    </source>
</evidence>
<proteinExistence type="predicted"/>